<gene>
    <name evidence="1" type="ORF">Q2T77_07150</name>
</gene>
<dbReference type="InterPro" id="IPR021276">
    <property type="entry name" value="DUF2855"/>
</dbReference>
<reference evidence="1" key="1">
    <citation type="submission" date="2023-06" db="EMBL/GenBank/DDBJ databases">
        <authorList>
            <person name="Jiang Y."/>
            <person name="Liu Q."/>
        </authorList>
    </citation>
    <scope>NUCLEOTIDE SEQUENCE</scope>
    <source>
        <strain evidence="1">CGMCC 1.12090</strain>
    </source>
</reference>
<keyword evidence="2" id="KW-1185">Reference proteome</keyword>
<comment type="caution">
    <text evidence="1">The sequence shown here is derived from an EMBL/GenBank/DDBJ whole genome shotgun (WGS) entry which is preliminary data.</text>
</comment>
<accession>A0ABT8RZG3</accession>
<sequence>MSNDTLLVRKDDLHTTRLHGAAEQPLADGQVRVRIERFALTSNNITYAAFGEAMSYWQFFPSGEEGWGIVPVWGFATVSQSLHPGVAVGERLYGYFPMAASAVLTPERLSPERFTDGAPHRSALPAVYNQYLRTRTDPLYSAGTEDLQALLRPLFLTSWLIDDFLDDNDFFGARPGVALLSSASSKTAYGTASQLARREGIEVIGLTSAANKAFCESLGCYHRVLAYEELGEVAADVPCVYVDFAGNGALRREIHTRFTNLKHSASIGGTHVDQLAASGAGKSLPGPRATLFFAPAQVKKRSGDWGPAQFGQRMVQAWQAFLGQVADPKAPWLTAQHHTGPAAVQAAYAEVLAGRGDPRVGHILTLTPGNP</sequence>
<name>A0ABT8RZG3_9BURK</name>
<dbReference type="EMBL" id="JAUKVY010000004">
    <property type="protein sequence ID" value="MDO1532059.1"/>
    <property type="molecule type" value="Genomic_DNA"/>
</dbReference>
<dbReference type="Proteomes" id="UP001169027">
    <property type="component" value="Unassembled WGS sequence"/>
</dbReference>
<evidence type="ECO:0000313" key="1">
    <source>
        <dbReference type="EMBL" id="MDO1532059.1"/>
    </source>
</evidence>
<evidence type="ECO:0000313" key="2">
    <source>
        <dbReference type="Proteomes" id="UP001169027"/>
    </source>
</evidence>
<organism evidence="1 2">
    <name type="scientific">Variovorax ginsengisoli</name>
    <dbReference type="NCBI Taxonomy" id="363844"/>
    <lineage>
        <taxon>Bacteria</taxon>
        <taxon>Pseudomonadati</taxon>
        <taxon>Pseudomonadota</taxon>
        <taxon>Betaproteobacteria</taxon>
        <taxon>Burkholderiales</taxon>
        <taxon>Comamonadaceae</taxon>
        <taxon>Variovorax</taxon>
    </lineage>
</organism>
<dbReference type="RefSeq" id="WP_301805953.1">
    <property type="nucleotide sequence ID" value="NZ_JAUJZH010000004.1"/>
</dbReference>
<dbReference type="Pfam" id="PF11017">
    <property type="entry name" value="DUF2855"/>
    <property type="match status" value="1"/>
</dbReference>
<proteinExistence type="predicted"/>
<protein>
    <submittedName>
        <fullName evidence="1">DUF2855 family protein</fullName>
    </submittedName>
</protein>